<comment type="cofactor">
    <cofactor evidence="5">
        <name>Fe(2+)</name>
        <dbReference type="ChEBI" id="CHEBI:29033"/>
    </cofactor>
    <text evidence="5">Binds 1 Fe(2+) ion per subunit.</text>
</comment>
<feature type="binding site" evidence="5">
    <location>
        <position position="37"/>
    </location>
    <ligand>
        <name>Fe cation</name>
        <dbReference type="ChEBI" id="CHEBI:24875"/>
        <note>catalytic</note>
    </ligand>
</feature>
<organism evidence="6 7">
    <name type="scientific">Hibiscus syriacus</name>
    <name type="common">Rose of Sharon</name>
    <dbReference type="NCBI Taxonomy" id="106335"/>
    <lineage>
        <taxon>Eukaryota</taxon>
        <taxon>Viridiplantae</taxon>
        <taxon>Streptophyta</taxon>
        <taxon>Embryophyta</taxon>
        <taxon>Tracheophyta</taxon>
        <taxon>Spermatophyta</taxon>
        <taxon>Magnoliopsida</taxon>
        <taxon>eudicotyledons</taxon>
        <taxon>Gunneridae</taxon>
        <taxon>Pentapetalae</taxon>
        <taxon>rosids</taxon>
        <taxon>malvids</taxon>
        <taxon>Malvales</taxon>
        <taxon>Malvaceae</taxon>
        <taxon>Malvoideae</taxon>
        <taxon>Hibiscus</taxon>
    </lineage>
</organism>
<name>A0A6A3AT28_HIBSY</name>
<comment type="similarity">
    <text evidence="1">Belongs to the carotenoid oxygenase family.</text>
</comment>
<dbReference type="EMBL" id="VEPZ02000958">
    <property type="protein sequence ID" value="KAE8707840.1"/>
    <property type="molecule type" value="Genomic_DNA"/>
</dbReference>
<dbReference type="GO" id="GO:0046872">
    <property type="term" value="F:metal ion binding"/>
    <property type="evidence" value="ECO:0007669"/>
    <property type="project" value="UniProtKB-KW"/>
</dbReference>
<dbReference type="PANTHER" id="PTHR10543:SF150">
    <property type="entry name" value="9-CIS-EPOXYCAROTENOID DIOXYGENASE NCED3, CHLOROPLASTIC-LIKE"/>
    <property type="match status" value="1"/>
</dbReference>
<keyword evidence="2 5" id="KW-0479">Metal-binding</keyword>
<keyword evidence="4 5" id="KW-0408">Iron</keyword>
<dbReference type="GO" id="GO:0045549">
    <property type="term" value="F:9-cis-epoxycarotenoid dioxygenase activity"/>
    <property type="evidence" value="ECO:0007669"/>
    <property type="project" value="UniProtKB-EC"/>
</dbReference>
<sequence length="228" mass="25710">MSEDDLPYHVRVTPSGDLDTVGRYDFDGQLKSTVISHPKVDPETGEFFALSYDVIRKPYLKYFRFSSEGKKSPDVEISVDGPTTMHDFAITENFAVIPDHQVNATDASGIKWIEAPDCVCFHLWNAWEEPETDDVSTRTPVISDYEQVNLETGMVNRNLLGSKTRFAYLALAEPWPKVSGLAKVDLSTGELKKYIYGDQSFGGEPLFFPRNPNLEKEDDGYILAFVHD</sequence>
<dbReference type="GO" id="GO:0009570">
    <property type="term" value="C:chloroplast stroma"/>
    <property type="evidence" value="ECO:0007669"/>
    <property type="project" value="TreeGrafter"/>
</dbReference>
<keyword evidence="7" id="KW-1185">Reference proteome</keyword>
<evidence type="ECO:0000313" key="6">
    <source>
        <dbReference type="EMBL" id="KAE8707840.1"/>
    </source>
</evidence>
<comment type="caution">
    <text evidence="6">The sequence shown here is derived from an EMBL/GenBank/DDBJ whole genome shotgun (WGS) entry which is preliminary data.</text>
</comment>
<evidence type="ECO:0000256" key="3">
    <source>
        <dbReference type="ARBA" id="ARBA00022964"/>
    </source>
</evidence>
<gene>
    <name evidence="6" type="ORF">F3Y22_tig00110372pilonHSYRG00099</name>
</gene>
<protein>
    <submittedName>
        <fullName evidence="6">9-cis-epoxycarotenoid dioxygenase 1</fullName>
    </submittedName>
</protein>
<evidence type="ECO:0000313" key="7">
    <source>
        <dbReference type="Proteomes" id="UP000436088"/>
    </source>
</evidence>
<accession>A0A6A3AT28</accession>
<reference evidence="6" key="1">
    <citation type="submission" date="2019-09" db="EMBL/GenBank/DDBJ databases">
        <title>Draft genome information of white flower Hibiscus syriacus.</title>
        <authorList>
            <person name="Kim Y.-M."/>
        </authorList>
    </citation>
    <scope>NUCLEOTIDE SEQUENCE [LARGE SCALE GENOMIC DNA]</scope>
    <source>
        <strain evidence="6">YM2019G1</strain>
    </source>
</reference>
<dbReference type="AlphaFoldDB" id="A0A6A3AT28"/>
<dbReference type="Proteomes" id="UP000436088">
    <property type="component" value="Unassembled WGS sequence"/>
</dbReference>
<dbReference type="Pfam" id="PF03055">
    <property type="entry name" value="RPE65"/>
    <property type="match status" value="2"/>
</dbReference>
<proteinExistence type="inferred from homology"/>
<keyword evidence="3 6" id="KW-0223">Dioxygenase</keyword>
<keyword evidence="3 6" id="KW-0560">Oxidoreductase</keyword>
<dbReference type="PANTHER" id="PTHR10543">
    <property type="entry name" value="BETA-CAROTENE DIOXYGENASE"/>
    <property type="match status" value="1"/>
</dbReference>
<feature type="binding site" evidence="5">
    <location>
        <position position="86"/>
    </location>
    <ligand>
        <name>Fe cation</name>
        <dbReference type="ChEBI" id="CHEBI:24875"/>
        <note>catalytic</note>
    </ligand>
</feature>
<evidence type="ECO:0000256" key="4">
    <source>
        <dbReference type="ARBA" id="ARBA00023004"/>
    </source>
</evidence>
<feature type="binding site" evidence="5">
    <location>
        <position position="122"/>
    </location>
    <ligand>
        <name>Fe cation</name>
        <dbReference type="ChEBI" id="CHEBI:24875"/>
        <note>catalytic</note>
    </ligand>
</feature>
<dbReference type="GO" id="GO:0009688">
    <property type="term" value="P:abscisic acid biosynthetic process"/>
    <property type="evidence" value="ECO:0007669"/>
    <property type="project" value="UniProtKB-KW"/>
</dbReference>
<dbReference type="GO" id="GO:0016121">
    <property type="term" value="P:carotene catabolic process"/>
    <property type="evidence" value="ECO:0007669"/>
    <property type="project" value="TreeGrafter"/>
</dbReference>
<dbReference type="InterPro" id="IPR004294">
    <property type="entry name" value="Carotenoid_Oase"/>
</dbReference>
<evidence type="ECO:0000256" key="5">
    <source>
        <dbReference type="PIRSR" id="PIRSR604294-1"/>
    </source>
</evidence>
<evidence type="ECO:0000256" key="1">
    <source>
        <dbReference type="ARBA" id="ARBA00006787"/>
    </source>
</evidence>
<evidence type="ECO:0000256" key="2">
    <source>
        <dbReference type="ARBA" id="ARBA00022723"/>
    </source>
</evidence>